<name>A0A2X0WS55_9GAMM</name>
<keyword evidence="4 6" id="KW-0808">Transferase</keyword>
<evidence type="ECO:0000313" key="9">
    <source>
        <dbReference type="Proteomes" id="UP000250086"/>
    </source>
</evidence>
<accession>A0A2X0WS55</accession>
<dbReference type="Gene3D" id="3.40.1010.10">
    <property type="entry name" value="Cobalt-precorrin-4 Transmethylase, Domain 1"/>
    <property type="match status" value="1"/>
</dbReference>
<reference evidence="8 9" key="1">
    <citation type="submission" date="2018-06" db="EMBL/GenBank/DDBJ databases">
        <authorList>
            <consortium name="Pathogen Informatics"/>
            <person name="Doyle S."/>
        </authorList>
    </citation>
    <scope>NUCLEOTIDE SEQUENCE [LARGE SCALE GENOMIC DNA]</scope>
    <source>
        <strain evidence="8 9">NCTC13093</strain>
    </source>
</reference>
<dbReference type="GO" id="GO:0005737">
    <property type="term" value="C:cytoplasm"/>
    <property type="evidence" value="ECO:0007669"/>
    <property type="project" value="UniProtKB-SubCell"/>
</dbReference>
<organism evidence="8 9">
    <name type="scientific">Anaerobiospirillum thomasii</name>
    <dbReference type="NCBI Taxonomy" id="179995"/>
    <lineage>
        <taxon>Bacteria</taxon>
        <taxon>Pseudomonadati</taxon>
        <taxon>Pseudomonadota</taxon>
        <taxon>Gammaproteobacteria</taxon>
        <taxon>Aeromonadales</taxon>
        <taxon>Succinivibrionaceae</taxon>
        <taxon>Anaerobiospirillum</taxon>
    </lineage>
</organism>
<dbReference type="CDD" id="cd11648">
    <property type="entry name" value="RsmI"/>
    <property type="match status" value="1"/>
</dbReference>
<evidence type="ECO:0000256" key="3">
    <source>
        <dbReference type="ARBA" id="ARBA00022603"/>
    </source>
</evidence>
<dbReference type="InterPro" id="IPR014776">
    <property type="entry name" value="4pyrrole_Mease_sub2"/>
</dbReference>
<keyword evidence="9" id="KW-1185">Reference proteome</keyword>
<dbReference type="InterPro" id="IPR035996">
    <property type="entry name" value="4pyrrol_Methylase_sf"/>
</dbReference>
<dbReference type="SUPFAM" id="SSF53790">
    <property type="entry name" value="Tetrapyrrole methylase"/>
    <property type="match status" value="1"/>
</dbReference>
<dbReference type="PROSITE" id="PS01296">
    <property type="entry name" value="RSMI"/>
    <property type="match status" value="1"/>
</dbReference>
<dbReference type="FunFam" id="3.30.950.10:FF:000002">
    <property type="entry name" value="Ribosomal RNA small subunit methyltransferase I"/>
    <property type="match status" value="1"/>
</dbReference>
<dbReference type="FunFam" id="3.40.1010.10:FF:000007">
    <property type="entry name" value="Ribosomal RNA small subunit methyltransferase I"/>
    <property type="match status" value="1"/>
</dbReference>
<comment type="subcellular location">
    <subcellularLocation>
        <location evidence="6">Cytoplasm</location>
    </subcellularLocation>
</comment>
<dbReference type="PANTHER" id="PTHR46111">
    <property type="entry name" value="RIBOSOMAL RNA SMALL SUBUNIT METHYLTRANSFERASE I"/>
    <property type="match status" value="1"/>
</dbReference>
<dbReference type="HAMAP" id="MF_01877">
    <property type="entry name" value="16SrRNA_methyltr_I"/>
    <property type="match status" value="1"/>
</dbReference>
<evidence type="ECO:0000256" key="4">
    <source>
        <dbReference type="ARBA" id="ARBA00022679"/>
    </source>
</evidence>
<dbReference type="GO" id="GO:0070677">
    <property type="term" value="F:rRNA (cytosine-2'-O-)-methyltransferase activity"/>
    <property type="evidence" value="ECO:0007669"/>
    <property type="project" value="UniProtKB-UniRule"/>
</dbReference>
<evidence type="ECO:0000256" key="5">
    <source>
        <dbReference type="ARBA" id="ARBA00022691"/>
    </source>
</evidence>
<keyword evidence="2 6" id="KW-0698">rRNA processing</keyword>
<dbReference type="InterPro" id="IPR008189">
    <property type="entry name" value="rRNA_ssu_MeTfrase_I"/>
</dbReference>
<evidence type="ECO:0000256" key="6">
    <source>
        <dbReference type="HAMAP-Rule" id="MF_01877"/>
    </source>
</evidence>
<evidence type="ECO:0000256" key="2">
    <source>
        <dbReference type="ARBA" id="ARBA00022552"/>
    </source>
</evidence>
<gene>
    <name evidence="6 8" type="primary">rsmI</name>
    <name evidence="8" type="ORF">NCTC13093_00762</name>
</gene>
<keyword evidence="5 6" id="KW-0949">S-adenosyl-L-methionine</keyword>
<dbReference type="EC" id="2.1.1.198" evidence="6"/>
<evidence type="ECO:0000259" key="7">
    <source>
        <dbReference type="Pfam" id="PF00590"/>
    </source>
</evidence>
<dbReference type="NCBIfam" id="TIGR00096">
    <property type="entry name" value="16S rRNA (cytidine(1402)-2'-O)-methyltransferase"/>
    <property type="match status" value="1"/>
</dbReference>
<dbReference type="PIRSF" id="PIRSF005917">
    <property type="entry name" value="MTase_YraL"/>
    <property type="match status" value="1"/>
</dbReference>
<dbReference type="Proteomes" id="UP000250086">
    <property type="component" value="Unassembled WGS sequence"/>
</dbReference>
<sequence length="282" mass="30768">MESALYIVPTPIGNRDDITKRAIDVLNAATLIAAEDTRHSRSLLDMLGIGHKKMISCHDHNEQERASMIIDEVQSGGVVALVSDAGTPLISDPGYKVVSICTKGGIKIIPLPGACAAICALSASGLPTDRFLFRGFLPVKNKELGETLLDIKAQSVTVIVYESPRRIKDTLTVIHELMPDRPLCVAREISKLFETFYRGTACQILEVLNSSDNHVKGEFVLMFGPDKEQSIDDLTDSIKNSVAELMPFVPAKLLSKVISDISGVNKKSLYNFIIENKDGNKS</sequence>
<keyword evidence="1 6" id="KW-0963">Cytoplasm</keyword>
<feature type="domain" description="Tetrapyrrole methylase" evidence="7">
    <location>
        <begin position="5"/>
        <end position="201"/>
    </location>
</feature>
<comment type="catalytic activity">
    <reaction evidence="6">
        <text>cytidine(1402) in 16S rRNA + S-adenosyl-L-methionine = 2'-O-methylcytidine(1402) in 16S rRNA + S-adenosyl-L-homocysteine + H(+)</text>
        <dbReference type="Rhea" id="RHEA:42924"/>
        <dbReference type="Rhea" id="RHEA-COMP:10285"/>
        <dbReference type="Rhea" id="RHEA-COMP:10286"/>
        <dbReference type="ChEBI" id="CHEBI:15378"/>
        <dbReference type="ChEBI" id="CHEBI:57856"/>
        <dbReference type="ChEBI" id="CHEBI:59789"/>
        <dbReference type="ChEBI" id="CHEBI:74495"/>
        <dbReference type="ChEBI" id="CHEBI:82748"/>
        <dbReference type="EC" id="2.1.1.198"/>
    </reaction>
</comment>
<comment type="similarity">
    <text evidence="6">Belongs to the methyltransferase superfamily. RsmI family.</text>
</comment>
<protein>
    <recommendedName>
        <fullName evidence="6">Ribosomal RNA small subunit methyltransferase I</fullName>
        <ecNumber evidence="6">2.1.1.198</ecNumber>
    </recommendedName>
    <alternativeName>
        <fullName evidence="6">16S rRNA 2'-O-ribose C1402 methyltransferase</fullName>
    </alternativeName>
    <alternativeName>
        <fullName evidence="6">rRNA (cytidine-2'-O-)-methyltransferase RsmI</fullName>
    </alternativeName>
</protein>
<dbReference type="InterPro" id="IPR000878">
    <property type="entry name" value="4pyrrol_Mease"/>
</dbReference>
<dbReference type="PANTHER" id="PTHR46111:SF1">
    <property type="entry name" value="RIBOSOMAL RNA SMALL SUBUNIT METHYLTRANSFERASE I"/>
    <property type="match status" value="1"/>
</dbReference>
<evidence type="ECO:0000256" key="1">
    <source>
        <dbReference type="ARBA" id="ARBA00022490"/>
    </source>
</evidence>
<dbReference type="InterPro" id="IPR018063">
    <property type="entry name" value="SAM_MeTrfase_RsmI_CS"/>
</dbReference>
<evidence type="ECO:0000313" key="8">
    <source>
        <dbReference type="EMBL" id="SPT69392.1"/>
    </source>
</evidence>
<dbReference type="RefSeq" id="WP_113743568.1">
    <property type="nucleotide sequence ID" value="NZ_UAPV01000001.1"/>
</dbReference>
<dbReference type="Pfam" id="PF00590">
    <property type="entry name" value="TP_methylase"/>
    <property type="match status" value="1"/>
</dbReference>
<proteinExistence type="inferred from homology"/>
<dbReference type="Gene3D" id="3.30.950.10">
    <property type="entry name" value="Methyltransferase, Cobalt-precorrin-4 Transmethylase, Domain 2"/>
    <property type="match status" value="1"/>
</dbReference>
<dbReference type="InterPro" id="IPR014777">
    <property type="entry name" value="4pyrrole_Mease_sub1"/>
</dbReference>
<dbReference type="EMBL" id="UAPV01000001">
    <property type="protein sequence ID" value="SPT69392.1"/>
    <property type="molecule type" value="Genomic_DNA"/>
</dbReference>
<comment type="function">
    <text evidence="6">Catalyzes the 2'-O-methylation of the ribose of cytidine 1402 (C1402) in 16S rRNA.</text>
</comment>
<dbReference type="AlphaFoldDB" id="A0A2X0WS55"/>
<keyword evidence="3 6" id="KW-0489">Methyltransferase</keyword>